<gene>
    <name evidence="2" type="ORF">CEXT_111561</name>
</gene>
<evidence type="ECO:0000313" key="2">
    <source>
        <dbReference type="EMBL" id="GIY39815.1"/>
    </source>
</evidence>
<name>A0AAV4T4Z1_CAEEX</name>
<accession>A0AAV4T4Z1</accession>
<feature type="compositionally biased region" description="Basic and acidic residues" evidence="1">
    <location>
        <begin position="97"/>
        <end position="135"/>
    </location>
</feature>
<dbReference type="Proteomes" id="UP001054945">
    <property type="component" value="Unassembled WGS sequence"/>
</dbReference>
<protein>
    <submittedName>
        <fullName evidence="2">Uncharacterized protein</fullName>
    </submittedName>
</protein>
<proteinExistence type="predicted"/>
<evidence type="ECO:0000313" key="3">
    <source>
        <dbReference type="Proteomes" id="UP001054945"/>
    </source>
</evidence>
<dbReference type="EMBL" id="BPLR01010514">
    <property type="protein sequence ID" value="GIY39815.1"/>
    <property type="molecule type" value="Genomic_DNA"/>
</dbReference>
<reference evidence="2 3" key="1">
    <citation type="submission" date="2021-06" db="EMBL/GenBank/DDBJ databases">
        <title>Caerostris extrusa draft genome.</title>
        <authorList>
            <person name="Kono N."/>
            <person name="Arakawa K."/>
        </authorList>
    </citation>
    <scope>NUCLEOTIDE SEQUENCE [LARGE SCALE GENOMIC DNA]</scope>
</reference>
<dbReference type="AlphaFoldDB" id="A0AAV4T4Z1"/>
<comment type="caution">
    <text evidence="2">The sequence shown here is derived from an EMBL/GenBank/DDBJ whole genome shotgun (WGS) entry which is preliminary data.</text>
</comment>
<keyword evidence="3" id="KW-1185">Reference proteome</keyword>
<evidence type="ECO:0000256" key="1">
    <source>
        <dbReference type="SAM" id="MobiDB-lite"/>
    </source>
</evidence>
<sequence>MDEIDKFYEAKLRKIEESFVEHKSQFYEACEVYENELKQVCVKAIGEEAFQEILNSRKKDRSQSDSSIVLVINRAQNDSDGVMETDHPQRDSTISTTHKESSGEQDEIKDPLKSMQKEEIPAEKKEETDTHTHYIHHKEEGCENCVIVRRRKRK</sequence>
<organism evidence="2 3">
    <name type="scientific">Caerostris extrusa</name>
    <name type="common">Bark spider</name>
    <name type="synonym">Caerostris bankana</name>
    <dbReference type="NCBI Taxonomy" id="172846"/>
    <lineage>
        <taxon>Eukaryota</taxon>
        <taxon>Metazoa</taxon>
        <taxon>Ecdysozoa</taxon>
        <taxon>Arthropoda</taxon>
        <taxon>Chelicerata</taxon>
        <taxon>Arachnida</taxon>
        <taxon>Araneae</taxon>
        <taxon>Araneomorphae</taxon>
        <taxon>Entelegynae</taxon>
        <taxon>Araneoidea</taxon>
        <taxon>Araneidae</taxon>
        <taxon>Caerostris</taxon>
    </lineage>
</organism>
<feature type="region of interest" description="Disordered" evidence="1">
    <location>
        <begin position="74"/>
        <end position="135"/>
    </location>
</feature>